<evidence type="ECO:0000256" key="4">
    <source>
        <dbReference type="ARBA" id="ARBA00022807"/>
    </source>
</evidence>
<evidence type="ECO:0000313" key="7">
    <source>
        <dbReference type="Proteomes" id="UP000008792"/>
    </source>
</evidence>
<evidence type="ECO:0000256" key="3">
    <source>
        <dbReference type="ARBA" id="ARBA00022801"/>
    </source>
</evidence>
<keyword evidence="4" id="KW-0788">Thiol protease</keyword>
<keyword evidence="7" id="KW-1185">Reference proteome</keyword>
<dbReference type="Gene3D" id="3.40.395.10">
    <property type="entry name" value="Adenoviral Proteinase, Chain A"/>
    <property type="match status" value="1"/>
</dbReference>
<keyword evidence="2" id="KW-0645">Protease</keyword>
<dbReference type="InParanoid" id="B4M1U6"/>
<dbReference type="OMA" id="RLRHMDM"/>
<evidence type="ECO:0000313" key="6">
    <source>
        <dbReference type="EMBL" id="EDW65650.1"/>
    </source>
</evidence>
<dbReference type="KEGG" id="dvi:6631676"/>
<dbReference type="HOGENOM" id="CLU_043678_2_1_1"/>
<dbReference type="InterPro" id="IPR038765">
    <property type="entry name" value="Papain-like_cys_pep_sf"/>
</dbReference>
<dbReference type="Pfam" id="PF02902">
    <property type="entry name" value="Peptidase_C48"/>
    <property type="match status" value="1"/>
</dbReference>
<organism evidence="6 7">
    <name type="scientific">Drosophila virilis</name>
    <name type="common">Fruit fly</name>
    <dbReference type="NCBI Taxonomy" id="7244"/>
    <lineage>
        <taxon>Eukaryota</taxon>
        <taxon>Metazoa</taxon>
        <taxon>Ecdysozoa</taxon>
        <taxon>Arthropoda</taxon>
        <taxon>Hexapoda</taxon>
        <taxon>Insecta</taxon>
        <taxon>Pterygota</taxon>
        <taxon>Neoptera</taxon>
        <taxon>Endopterygota</taxon>
        <taxon>Diptera</taxon>
        <taxon>Brachycera</taxon>
        <taxon>Muscomorpha</taxon>
        <taxon>Ephydroidea</taxon>
        <taxon>Drosophilidae</taxon>
        <taxon>Drosophila</taxon>
    </lineage>
</organism>
<dbReference type="GO" id="GO:0008234">
    <property type="term" value="F:cysteine-type peptidase activity"/>
    <property type="evidence" value="ECO:0007669"/>
    <property type="project" value="UniProtKB-KW"/>
</dbReference>
<dbReference type="Proteomes" id="UP000008792">
    <property type="component" value="Unassembled WGS sequence"/>
</dbReference>
<dbReference type="GO" id="GO:0006508">
    <property type="term" value="P:proteolysis"/>
    <property type="evidence" value="ECO:0007669"/>
    <property type="project" value="UniProtKB-KW"/>
</dbReference>
<dbReference type="SUPFAM" id="SSF54001">
    <property type="entry name" value="Cysteine proteinases"/>
    <property type="match status" value="1"/>
</dbReference>
<dbReference type="PROSITE" id="PS50600">
    <property type="entry name" value="ULP_PROTEASE"/>
    <property type="match status" value="1"/>
</dbReference>
<dbReference type="InterPro" id="IPR003653">
    <property type="entry name" value="Peptidase_C48_C"/>
</dbReference>
<dbReference type="EMBL" id="CH940651">
    <property type="protein sequence ID" value="EDW65650.1"/>
    <property type="molecule type" value="Genomic_DNA"/>
</dbReference>
<dbReference type="eggNOG" id="KOG3246">
    <property type="taxonomic scope" value="Eukaryota"/>
</dbReference>
<dbReference type="GO" id="GO:0019784">
    <property type="term" value="F:deNEDDylase activity"/>
    <property type="evidence" value="ECO:0007669"/>
    <property type="project" value="InterPro"/>
</dbReference>
<reference evidence="6 7" key="1">
    <citation type="journal article" date="2007" name="Nature">
        <title>Evolution of genes and genomes on the Drosophila phylogeny.</title>
        <authorList>
            <consortium name="Drosophila 12 Genomes Consortium"/>
            <person name="Clark A.G."/>
            <person name="Eisen M.B."/>
            <person name="Smith D.R."/>
            <person name="Bergman C.M."/>
            <person name="Oliver B."/>
            <person name="Markow T.A."/>
            <person name="Kaufman T.C."/>
            <person name="Kellis M."/>
            <person name="Gelbart W."/>
            <person name="Iyer V.N."/>
            <person name="Pollard D.A."/>
            <person name="Sackton T.B."/>
            <person name="Larracuente A.M."/>
            <person name="Singh N.D."/>
            <person name="Abad J.P."/>
            <person name="Abt D.N."/>
            <person name="Adryan B."/>
            <person name="Aguade M."/>
            <person name="Akashi H."/>
            <person name="Anderson W.W."/>
            <person name="Aquadro C.F."/>
            <person name="Ardell D.H."/>
            <person name="Arguello R."/>
            <person name="Artieri C.G."/>
            <person name="Barbash D.A."/>
            <person name="Barker D."/>
            <person name="Barsanti P."/>
            <person name="Batterham P."/>
            <person name="Batzoglou S."/>
            <person name="Begun D."/>
            <person name="Bhutkar A."/>
            <person name="Blanco E."/>
            <person name="Bosak S.A."/>
            <person name="Bradley R.K."/>
            <person name="Brand A.D."/>
            <person name="Brent M.R."/>
            <person name="Brooks A.N."/>
            <person name="Brown R.H."/>
            <person name="Butlin R.K."/>
            <person name="Caggese C."/>
            <person name="Calvi B.R."/>
            <person name="Bernardo de Carvalho A."/>
            <person name="Caspi A."/>
            <person name="Castrezana S."/>
            <person name="Celniker S.E."/>
            <person name="Chang J.L."/>
            <person name="Chapple C."/>
            <person name="Chatterji S."/>
            <person name="Chinwalla A."/>
            <person name="Civetta A."/>
            <person name="Clifton S.W."/>
            <person name="Comeron J.M."/>
            <person name="Costello J.C."/>
            <person name="Coyne J.A."/>
            <person name="Daub J."/>
            <person name="David R.G."/>
            <person name="Delcher A.L."/>
            <person name="Delehaunty K."/>
            <person name="Do C.B."/>
            <person name="Ebling H."/>
            <person name="Edwards K."/>
            <person name="Eickbush T."/>
            <person name="Evans J.D."/>
            <person name="Filipski A."/>
            <person name="Findeiss S."/>
            <person name="Freyhult E."/>
            <person name="Fulton L."/>
            <person name="Fulton R."/>
            <person name="Garcia A.C."/>
            <person name="Gardiner A."/>
            <person name="Garfield D.A."/>
            <person name="Garvin B.E."/>
            <person name="Gibson G."/>
            <person name="Gilbert D."/>
            <person name="Gnerre S."/>
            <person name="Godfrey J."/>
            <person name="Good R."/>
            <person name="Gotea V."/>
            <person name="Gravely B."/>
            <person name="Greenberg A.J."/>
            <person name="Griffiths-Jones S."/>
            <person name="Gross S."/>
            <person name="Guigo R."/>
            <person name="Gustafson E.A."/>
            <person name="Haerty W."/>
            <person name="Hahn M.W."/>
            <person name="Halligan D.L."/>
            <person name="Halpern A.L."/>
            <person name="Halter G.M."/>
            <person name="Han M.V."/>
            <person name="Heger A."/>
            <person name="Hillier L."/>
            <person name="Hinrichs A.S."/>
            <person name="Holmes I."/>
            <person name="Hoskins R.A."/>
            <person name="Hubisz M.J."/>
            <person name="Hultmark D."/>
            <person name="Huntley M.A."/>
            <person name="Jaffe D.B."/>
            <person name="Jagadeeshan S."/>
            <person name="Jeck W.R."/>
            <person name="Johnson J."/>
            <person name="Jones C.D."/>
            <person name="Jordan W.C."/>
            <person name="Karpen G.H."/>
            <person name="Kataoka E."/>
            <person name="Keightley P.D."/>
            <person name="Kheradpour P."/>
            <person name="Kirkness E.F."/>
            <person name="Koerich L.B."/>
            <person name="Kristiansen K."/>
            <person name="Kudrna D."/>
            <person name="Kulathinal R.J."/>
            <person name="Kumar S."/>
            <person name="Kwok R."/>
            <person name="Lander E."/>
            <person name="Langley C.H."/>
            <person name="Lapoint R."/>
            <person name="Lazzaro B.P."/>
            <person name="Lee S.J."/>
            <person name="Levesque L."/>
            <person name="Li R."/>
            <person name="Lin C.F."/>
            <person name="Lin M.F."/>
            <person name="Lindblad-Toh K."/>
            <person name="Llopart A."/>
            <person name="Long M."/>
            <person name="Low L."/>
            <person name="Lozovsky E."/>
            <person name="Lu J."/>
            <person name="Luo M."/>
            <person name="Machado C.A."/>
            <person name="Makalowski W."/>
            <person name="Marzo M."/>
            <person name="Matsuda M."/>
            <person name="Matzkin L."/>
            <person name="McAllister B."/>
            <person name="McBride C.S."/>
            <person name="McKernan B."/>
            <person name="McKernan K."/>
            <person name="Mendez-Lago M."/>
            <person name="Minx P."/>
            <person name="Mollenhauer M.U."/>
            <person name="Montooth K."/>
            <person name="Mount S.M."/>
            <person name="Mu X."/>
            <person name="Myers E."/>
            <person name="Negre B."/>
            <person name="Newfeld S."/>
            <person name="Nielsen R."/>
            <person name="Noor M.A."/>
            <person name="O'Grady P."/>
            <person name="Pachter L."/>
            <person name="Papaceit M."/>
            <person name="Parisi M.J."/>
            <person name="Parisi M."/>
            <person name="Parts L."/>
            <person name="Pedersen J.S."/>
            <person name="Pesole G."/>
            <person name="Phillippy A.M."/>
            <person name="Ponting C.P."/>
            <person name="Pop M."/>
            <person name="Porcelli D."/>
            <person name="Powell J.R."/>
            <person name="Prohaska S."/>
            <person name="Pruitt K."/>
            <person name="Puig M."/>
            <person name="Quesneville H."/>
            <person name="Ram K.R."/>
            <person name="Rand D."/>
            <person name="Rasmussen M.D."/>
            <person name="Reed L.K."/>
            <person name="Reenan R."/>
            <person name="Reily A."/>
            <person name="Remington K.A."/>
            <person name="Rieger T.T."/>
            <person name="Ritchie M.G."/>
            <person name="Robin C."/>
            <person name="Rogers Y.H."/>
            <person name="Rohde C."/>
            <person name="Rozas J."/>
            <person name="Rubenfield M.J."/>
            <person name="Ruiz A."/>
            <person name="Russo S."/>
            <person name="Salzberg S.L."/>
            <person name="Sanchez-Gracia A."/>
            <person name="Saranga D.J."/>
            <person name="Sato H."/>
            <person name="Schaeffer S.W."/>
            <person name="Schatz M.C."/>
            <person name="Schlenke T."/>
            <person name="Schwartz R."/>
            <person name="Segarra C."/>
            <person name="Singh R.S."/>
            <person name="Sirot L."/>
            <person name="Sirota M."/>
            <person name="Sisneros N.B."/>
            <person name="Smith C.D."/>
            <person name="Smith T.F."/>
            <person name="Spieth J."/>
            <person name="Stage D.E."/>
            <person name="Stark A."/>
            <person name="Stephan W."/>
            <person name="Strausberg R.L."/>
            <person name="Strempel S."/>
            <person name="Sturgill D."/>
            <person name="Sutton G."/>
            <person name="Sutton G.G."/>
            <person name="Tao W."/>
            <person name="Teichmann S."/>
            <person name="Tobari Y.N."/>
            <person name="Tomimura Y."/>
            <person name="Tsolas J.M."/>
            <person name="Valente V.L."/>
            <person name="Venter E."/>
            <person name="Venter J.C."/>
            <person name="Vicario S."/>
            <person name="Vieira F.G."/>
            <person name="Vilella A.J."/>
            <person name="Villasante A."/>
            <person name="Walenz B."/>
            <person name="Wang J."/>
            <person name="Wasserman M."/>
            <person name="Watts T."/>
            <person name="Wilson D."/>
            <person name="Wilson R.K."/>
            <person name="Wing R.A."/>
            <person name="Wolfner M.F."/>
            <person name="Wong A."/>
            <person name="Wong G.K."/>
            <person name="Wu C.I."/>
            <person name="Wu G."/>
            <person name="Yamamoto D."/>
            <person name="Yang H.P."/>
            <person name="Yang S.P."/>
            <person name="Yorke J.A."/>
            <person name="Yoshida K."/>
            <person name="Zdobnov E."/>
            <person name="Zhang P."/>
            <person name="Zhang Y."/>
            <person name="Zimin A.V."/>
            <person name="Baldwin J."/>
            <person name="Abdouelleil A."/>
            <person name="Abdulkadir J."/>
            <person name="Abebe A."/>
            <person name="Abera B."/>
            <person name="Abreu J."/>
            <person name="Acer S.C."/>
            <person name="Aftuck L."/>
            <person name="Alexander A."/>
            <person name="An P."/>
            <person name="Anderson E."/>
            <person name="Anderson S."/>
            <person name="Arachi H."/>
            <person name="Azer M."/>
            <person name="Bachantsang P."/>
            <person name="Barry A."/>
            <person name="Bayul T."/>
            <person name="Berlin A."/>
            <person name="Bessette D."/>
            <person name="Bloom T."/>
            <person name="Blye J."/>
            <person name="Boguslavskiy L."/>
            <person name="Bonnet C."/>
            <person name="Boukhgalter B."/>
            <person name="Bourzgui I."/>
            <person name="Brown A."/>
            <person name="Cahill P."/>
            <person name="Channer S."/>
            <person name="Cheshatsang Y."/>
            <person name="Chuda L."/>
            <person name="Citroen M."/>
            <person name="Collymore A."/>
            <person name="Cooke P."/>
            <person name="Costello M."/>
            <person name="D'Aco K."/>
            <person name="Daza R."/>
            <person name="De Haan G."/>
            <person name="DeGray S."/>
            <person name="DeMaso C."/>
            <person name="Dhargay N."/>
            <person name="Dooley K."/>
            <person name="Dooley E."/>
            <person name="Doricent M."/>
            <person name="Dorje P."/>
            <person name="Dorjee K."/>
            <person name="Dupes A."/>
            <person name="Elong R."/>
            <person name="Falk J."/>
            <person name="Farina A."/>
            <person name="Faro S."/>
            <person name="Ferguson D."/>
            <person name="Fisher S."/>
            <person name="Foley C.D."/>
            <person name="Franke A."/>
            <person name="Friedrich D."/>
            <person name="Gadbois L."/>
            <person name="Gearin G."/>
            <person name="Gearin C.R."/>
            <person name="Giannoukos G."/>
            <person name="Goode T."/>
            <person name="Graham J."/>
            <person name="Grandbois E."/>
            <person name="Grewal S."/>
            <person name="Gyaltsen K."/>
            <person name="Hafez N."/>
            <person name="Hagos B."/>
            <person name="Hall J."/>
            <person name="Henson C."/>
            <person name="Hollinger A."/>
            <person name="Honan T."/>
            <person name="Huard M.D."/>
            <person name="Hughes L."/>
            <person name="Hurhula B."/>
            <person name="Husby M.E."/>
            <person name="Kamat A."/>
            <person name="Kanga B."/>
            <person name="Kashin S."/>
            <person name="Khazanovich D."/>
            <person name="Kisner P."/>
            <person name="Lance K."/>
            <person name="Lara M."/>
            <person name="Lee W."/>
            <person name="Lennon N."/>
            <person name="Letendre F."/>
            <person name="LeVine R."/>
            <person name="Lipovsky A."/>
            <person name="Liu X."/>
            <person name="Liu J."/>
            <person name="Liu S."/>
            <person name="Lokyitsang T."/>
            <person name="Lokyitsang Y."/>
            <person name="Lubonja R."/>
            <person name="Lui A."/>
            <person name="MacDonald P."/>
            <person name="Magnisalis V."/>
            <person name="Maru K."/>
            <person name="Matthews C."/>
            <person name="McCusker W."/>
            <person name="McDonough S."/>
            <person name="Mehta T."/>
            <person name="Meldrim J."/>
            <person name="Meneus L."/>
            <person name="Mihai O."/>
            <person name="Mihalev A."/>
            <person name="Mihova T."/>
            <person name="Mittelman R."/>
            <person name="Mlenga V."/>
            <person name="Montmayeur A."/>
            <person name="Mulrain L."/>
            <person name="Navidi A."/>
            <person name="Naylor J."/>
            <person name="Negash T."/>
            <person name="Nguyen T."/>
            <person name="Nguyen N."/>
            <person name="Nicol R."/>
            <person name="Norbu C."/>
            <person name="Norbu N."/>
            <person name="Novod N."/>
            <person name="O'Neill B."/>
            <person name="Osman S."/>
            <person name="Markiewicz E."/>
            <person name="Oyono O.L."/>
            <person name="Patti C."/>
            <person name="Phunkhang P."/>
            <person name="Pierre F."/>
            <person name="Priest M."/>
            <person name="Raghuraman S."/>
            <person name="Rege F."/>
            <person name="Reyes R."/>
            <person name="Rise C."/>
            <person name="Rogov P."/>
            <person name="Ross K."/>
            <person name="Ryan E."/>
            <person name="Settipalli S."/>
            <person name="Shea T."/>
            <person name="Sherpa N."/>
            <person name="Shi L."/>
            <person name="Shih D."/>
            <person name="Sparrow T."/>
            <person name="Spaulding J."/>
            <person name="Stalker J."/>
            <person name="Stange-Thomann N."/>
            <person name="Stavropoulos S."/>
            <person name="Stone C."/>
            <person name="Strader C."/>
            <person name="Tesfaye S."/>
            <person name="Thomson T."/>
            <person name="Thoulutsang Y."/>
            <person name="Thoulutsang D."/>
            <person name="Topham K."/>
            <person name="Topping I."/>
            <person name="Tsamla T."/>
            <person name="Vassiliev H."/>
            <person name="Vo A."/>
            <person name="Wangchuk T."/>
            <person name="Wangdi T."/>
            <person name="Weiand M."/>
            <person name="Wilkinson J."/>
            <person name="Wilson A."/>
            <person name="Yadav S."/>
            <person name="Young G."/>
            <person name="Yu Q."/>
            <person name="Zembek L."/>
            <person name="Zhong D."/>
            <person name="Zimmer A."/>
            <person name="Zwirko Z."/>
            <person name="Jaffe D.B."/>
            <person name="Alvarez P."/>
            <person name="Brockman W."/>
            <person name="Butler J."/>
            <person name="Chin C."/>
            <person name="Gnerre S."/>
            <person name="Grabherr M."/>
            <person name="Kleber M."/>
            <person name="Mauceli E."/>
            <person name="MacCallum I."/>
        </authorList>
    </citation>
    <scope>NUCLEOTIDE SEQUENCE [LARGE SCALE GENOMIC DNA]</scope>
    <source>
        <strain evidence="7">Tucson 15010-1051.87</strain>
    </source>
</reference>
<gene>
    <name evidence="6" type="primary">Dvir\GJ19377</name>
    <name evidence="6" type="ORF">Dvir_GJ19377</name>
</gene>
<evidence type="ECO:0000256" key="2">
    <source>
        <dbReference type="ARBA" id="ARBA00022670"/>
    </source>
</evidence>
<dbReference type="InterPro" id="IPR044613">
    <property type="entry name" value="Nep1/2-like"/>
</dbReference>
<dbReference type="SMR" id="B4M1U6"/>
<comment type="similarity">
    <text evidence="1">Belongs to the peptidase C48 family.</text>
</comment>
<dbReference type="OrthoDB" id="5065855at2759"/>
<protein>
    <recommendedName>
        <fullName evidence="5">Ubiquitin-like protease family profile domain-containing protein</fullName>
    </recommendedName>
</protein>
<dbReference type="AlphaFoldDB" id="B4M1U6"/>
<dbReference type="STRING" id="7244.B4M1U6"/>
<dbReference type="PhylomeDB" id="B4M1U6"/>
<keyword evidence="3 6" id="KW-0378">Hydrolase</keyword>
<evidence type="ECO:0000256" key="1">
    <source>
        <dbReference type="ARBA" id="ARBA00005234"/>
    </source>
</evidence>
<dbReference type="PANTHER" id="PTHR46468:SF1">
    <property type="entry name" value="SENTRIN-SPECIFIC PROTEASE 8"/>
    <property type="match status" value="1"/>
</dbReference>
<evidence type="ECO:0000259" key="5">
    <source>
        <dbReference type="PROSITE" id="PS50600"/>
    </source>
</evidence>
<accession>B4M1U6</accession>
<sequence length="264" mass="30133">MSKAKKKLKKPAPPCRLLVAKASINDDYLRACQVDGENPNNAIVSLRFQEMSLRHSDVQLLQGPHALNERLIAFYFAYLQSRRYKMQPELHFLTPALAYSIRHLEGRERRRLARSLDLGSKRFVFVPLAEGSHWSLLLVSRPDRKFYYFDSEDDRHLGFARLLEERLRRTLAANDYTFTRGRCLQQGIDKGYESGVHLMCMVDNMTDYVTRCGYATSTLLVSIQEVRGKRESLLQLIRTLGGILPMSSSKSSTSTSTSTSTSES</sequence>
<name>B4M1U6_DROVI</name>
<proteinExistence type="inferred from homology"/>
<dbReference type="PANTHER" id="PTHR46468">
    <property type="entry name" value="SENTRIN-SPECIFIC PROTEASE 8"/>
    <property type="match status" value="1"/>
</dbReference>
<feature type="domain" description="Ubiquitin-like protease family profile" evidence="5">
    <location>
        <begin position="51"/>
        <end position="264"/>
    </location>
</feature>